<dbReference type="AlphaFoldDB" id="A0A4R2ILH8"/>
<evidence type="ECO:0008006" key="3">
    <source>
        <dbReference type="Google" id="ProtNLM"/>
    </source>
</evidence>
<dbReference type="SUPFAM" id="SSF51735">
    <property type="entry name" value="NAD(P)-binding Rossmann-fold domains"/>
    <property type="match status" value="1"/>
</dbReference>
<proteinExistence type="predicted"/>
<gene>
    <name evidence="1" type="ORF">EV192_12246</name>
</gene>
<accession>A0A4R2ILH8</accession>
<dbReference type="Gene3D" id="3.40.50.720">
    <property type="entry name" value="NAD(P)-binding Rossmann-like Domain"/>
    <property type="match status" value="1"/>
</dbReference>
<dbReference type="Proteomes" id="UP000295680">
    <property type="component" value="Unassembled WGS sequence"/>
</dbReference>
<dbReference type="EMBL" id="SLWS01000022">
    <property type="protein sequence ID" value="TCO44789.1"/>
    <property type="molecule type" value="Genomic_DNA"/>
</dbReference>
<name>A0A4R2ILH8_9PSEU</name>
<comment type="caution">
    <text evidence="1">The sequence shown here is derived from an EMBL/GenBank/DDBJ whole genome shotgun (WGS) entry which is preliminary data.</text>
</comment>
<organism evidence="1 2">
    <name type="scientific">Actinocrispum wychmicini</name>
    <dbReference type="NCBI Taxonomy" id="1213861"/>
    <lineage>
        <taxon>Bacteria</taxon>
        <taxon>Bacillati</taxon>
        <taxon>Actinomycetota</taxon>
        <taxon>Actinomycetes</taxon>
        <taxon>Pseudonocardiales</taxon>
        <taxon>Pseudonocardiaceae</taxon>
        <taxon>Actinocrispum</taxon>
    </lineage>
</organism>
<keyword evidence="2" id="KW-1185">Reference proteome</keyword>
<sequence length="554" mass="59166">MTVRLTGAVMAHPRRTASAETLISSAPFLDLVLDPDPSGPPTGLRTSMRAWSSVPAGSTHHLVLEDDAQLCEGFRDQAERAVAAAPDAAIVLFTAWGSRNGAVVRLGALSGARWATPVAEYTANVALILPAAVGEGFADYARAHGGTWPDDVILARYLKSLGVPTYLTVPNLVEHGEFPSISGNDRHGLRLSACHSAVPADTDWSLDNLIEPDAVPFFKFGVAQCTVRSADRWLTVGTDRGSRKLGVDVDRCETEFDRAKPAIPLPPGRLAAFWRTAYTLGLLTTRYAATAISPDDPLVDKALSTLGPGGLCMEVSAAELRALQAPLRDLAWTAVSAGACQPEFPRTGRRILFTGPDCALRRTLVADLADRGHTVRTTADPASDQMAADDTVVELVTAGPPTRISVRCHVTGSPAVLRLGVPYGPEIVDYSPINDLVLQSLTIQPMRAETSLPDAVRFVHVWDIGAALARIVESPWLSGEFDLCHDEVVSPVELAEVIARSVRSVAIDLVRVPGELSGPALCPERAKAELGWRPAVDLAEGVRTVAQWLAYEAD</sequence>
<evidence type="ECO:0000313" key="2">
    <source>
        <dbReference type="Proteomes" id="UP000295680"/>
    </source>
</evidence>
<evidence type="ECO:0000313" key="1">
    <source>
        <dbReference type="EMBL" id="TCO44789.1"/>
    </source>
</evidence>
<reference evidence="1 2" key="1">
    <citation type="submission" date="2019-03" db="EMBL/GenBank/DDBJ databases">
        <title>Genomic Encyclopedia of Type Strains, Phase IV (KMG-IV): sequencing the most valuable type-strain genomes for metagenomic binning, comparative biology and taxonomic classification.</title>
        <authorList>
            <person name="Goeker M."/>
        </authorList>
    </citation>
    <scope>NUCLEOTIDE SEQUENCE [LARGE SCALE GENOMIC DNA]</scope>
    <source>
        <strain evidence="1 2">DSM 45934</strain>
    </source>
</reference>
<protein>
    <recommendedName>
        <fullName evidence="3">Nucleoside-diphosphate-sugar epimerase</fullName>
    </recommendedName>
</protein>
<dbReference type="OrthoDB" id="5084266at2"/>
<dbReference type="InterPro" id="IPR036291">
    <property type="entry name" value="NAD(P)-bd_dom_sf"/>
</dbReference>
<dbReference type="RefSeq" id="WP_132126292.1">
    <property type="nucleotide sequence ID" value="NZ_SLWS01000022.1"/>
</dbReference>